<keyword evidence="6" id="KW-0808">Transferase</keyword>
<dbReference type="GO" id="GO:0046872">
    <property type="term" value="F:metal ion binding"/>
    <property type="evidence" value="ECO:0007669"/>
    <property type="project" value="UniProtKB-KW"/>
</dbReference>
<dbReference type="PANTHER" id="PTHR33254:SF4">
    <property type="entry name" value="4-HYDROXY-4-METHYL-2-OXOGLUTARATE ALDOLASE 3-RELATED"/>
    <property type="match status" value="1"/>
</dbReference>
<keyword evidence="6" id="KW-0489">Methyltransferase</keyword>
<evidence type="ECO:0000256" key="1">
    <source>
        <dbReference type="ARBA" id="ARBA00001968"/>
    </source>
</evidence>
<evidence type="ECO:0000256" key="2">
    <source>
        <dbReference type="ARBA" id="ARBA00016549"/>
    </source>
</evidence>
<protein>
    <recommendedName>
        <fullName evidence="2">Putative 4-hydroxy-4-methyl-2-oxoglutarate aldolase</fullName>
    </recommendedName>
    <alternativeName>
        <fullName evidence="3">Regulator of ribonuclease activity homolog</fullName>
    </alternativeName>
    <alternativeName>
        <fullName evidence="4">RraA-like protein</fullName>
    </alternativeName>
</protein>
<dbReference type="Gene3D" id="3.50.30.40">
    <property type="entry name" value="Ribonuclease E inhibitor RraA/RraA-like"/>
    <property type="match status" value="1"/>
</dbReference>
<dbReference type="PANTHER" id="PTHR33254">
    <property type="entry name" value="4-HYDROXY-4-METHYL-2-OXOGLUTARATE ALDOLASE 3-RELATED"/>
    <property type="match status" value="1"/>
</dbReference>
<keyword evidence="5" id="KW-0460">Magnesium</keyword>
<dbReference type="CDD" id="cd16841">
    <property type="entry name" value="RraA_family"/>
    <property type="match status" value="1"/>
</dbReference>
<comment type="cofactor">
    <cofactor evidence="1">
        <name>a divalent metal cation</name>
        <dbReference type="ChEBI" id="CHEBI:60240"/>
    </cofactor>
</comment>
<reference evidence="6 7" key="1">
    <citation type="submission" date="2017-01" db="EMBL/GenBank/DDBJ databases">
        <title>New insights into the genetic diversity of Chromobacterium isolated from tropical freshwater lake.</title>
        <authorList>
            <person name="Santos A.B."/>
            <person name="Nascimento A.M."/>
            <person name="Da Silva P.C."/>
        </authorList>
    </citation>
    <scope>NUCLEOTIDE SEQUENCE [LARGE SCALE GENOMIC DNA]</scope>
    <source>
        <strain evidence="6 7">56AF</strain>
    </source>
</reference>
<dbReference type="SUPFAM" id="SSF89562">
    <property type="entry name" value="RraA-like"/>
    <property type="match status" value="1"/>
</dbReference>
<comment type="cofactor">
    <cofactor evidence="5">
        <name>Mg(2+)</name>
        <dbReference type="ChEBI" id="CHEBI:18420"/>
    </cofactor>
</comment>
<dbReference type="EMBL" id="MTBD01000036">
    <property type="protein sequence ID" value="PRP68934.1"/>
    <property type="molecule type" value="Genomic_DNA"/>
</dbReference>
<dbReference type="OrthoDB" id="9805307at2"/>
<feature type="binding site" evidence="5">
    <location>
        <position position="118"/>
    </location>
    <ligand>
        <name>Mg(2+)</name>
        <dbReference type="ChEBI" id="CHEBI:18420"/>
    </ligand>
</feature>
<evidence type="ECO:0000256" key="3">
    <source>
        <dbReference type="ARBA" id="ARBA00029596"/>
    </source>
</evidence>
<dbReference type="AlphaFoldDB" id="A0A2S9WZP3"/>
<sequence>MTEHQNTLRQRLQALDTPSIADAMDSLGLYGPLPGIVSRAPGQHTIAGPAFTVRYQSFERQAGEFHNAGNYIDEVAAGEVILVDNQGRADCTVWGDILTEMALRKGIAGTLIHGAARDIGEIQRQGYPLFSAAVFMYSGKNRVRLSEKRVALQIGPTEVQPGDWIVADSSGALAIPAAQVEEVLQRAERIDATERKIRAALRDGVPLEQARTAYRYDRPWEEATPA</sequence>
<dbReference type="GO" id="GO:0032259">
    <property type="term" value="P:methylation"/>
    <property type="evidence" value="ECO:0007669"/>
    <property type="project" value="UniProtKB-KW"/>
</dbReference>
<gene>
    <name evidence="6" type="ORF">BUE93_19515</name>
</gene>
<dbReference type="InterPro" id="IPR036704">
    <property type="entry name" value="RraA/RraA-like_sf"/>
</dbReference>
<proteinExistence type="predicted"/>
<dbReference type="InterPro" id="IPR005493">
    <property type="entry name" value="RraA/RraA-like"/>
</dbReference>
<feature type="binding site" evidence="5">
    <location>
        <begin position="95"/>
        <end position="98"/>
    </location>
    <ligand>
        <name>substrate</name>
    </ligand>
</feature>
<dbReference type="Proteomes" id="UP000239469">
    <property type="component" value="Unassembled WGS sequence"/>
</dbReference>
<evidence type="ECO:0000313" key="7">
    <source>
        <dbReference type="Proteomes" id="UP000239469"/>
    </source>
</evidence>
<evidence type="ECO:0000256" key="5">
    <source>
        <dbReference type="PIRSR" id="PIRSR605493-1"/>
    </source>
</evidence>
<dbReference type="GO" id="GO:0008168">
    <property type="term" value="F:methyltransferase activity"/>
    <property type="evidence" value="ECO:0007669"/>
    <property type="project" value="UniProtKB-KW"/>
</dbReference>
<keyword evidence="5" id="KW-0479">Metal-binding</keyword>
<evidence type="ECO:0000313" key="6">
    <source>
        <dbReference type="EMBL" id="PRP68934.1"/>
    </source>
</evidence>
<feature type="binding site" evidence="5">
    <location>
        <position position="117"/>
    </location>
    <ligand>
        <name>substrate</name>
    </ligand>
</feature>
<evidence type="ECO:0000256" key="4">
    <source>
        <dbReference type="ARBA" id="ARBA00030169"/>
    </source>
</evidence>
<name>A0A2S9WZP3_9NEIS</name>
<accession>A0A2S9WZP3</accession>
<dbReference type="Pfam" id="PF03737">
    <property type="entry name" value="RraA-like"/>
    <property type="match status" value="1"/>
</dbReference>
<organism evidence="6 7">
    <name type="scientific">Chromobacterium amazonense</name>
    <dbReference type="NCBI Taxonomy" id="1382803"/>
    <lineage>
        <taxon>Bacteria</taxon>
        <taxon>Pseudomonadati</taxon>
        <taxon>Pseudomonadota</taxon>
        <taxon>Betaproteobacteria</taxon>
        <taxon>Neisseriales</taxon>
        <taxon>Chromobacteriaceae</taxon>
        <taxon>Chromobacterium</taxon>
    </lineage>
</organism>
<comment type="caution">
    <text evidence="6">The sequence shown here is derived from an EMBL/GenBank/DDBJ whole genome shotgun (WGS) entry which is preliminary data.</text>
</comment>
<dbReference type="RefSeq" id="WP_106077918.1">
    <property type="nucleotide sequence ID" value="NZ_MTBD01000036.1"/>
</dbReference>